<sequence length="64" mass="7295">MDVGFIPPTSNECERFFSAAKLVLTDLRKSMEPERLEAVMSLSINRDVYAVEIIRHLLGENARD</sequence>
<accession>A0A8J5IFK9</accession>
<evidence type="ECO:0000259" key="1">
    <source>
        <dbReference type="Pfam" id="PF05699"/>
    </source>
</evidence>
<proteinExistence type="predicted"/>
<dbReference type="EMBL" id="JAENGY010001438">
    <property type="protein sequence ID" value="KAG6949320.1"/>
    <property type="molecule type" value="Genomic_DNA"/>
</dbReference>
<dbReference type="Proteomes" id="UP000709295">
    <property type="component" value="Unassembled WGS sequence"/>
</dbReference>
<keyword evidence="3" id="KW-1185">Reference proteome</keyword>
<organism evidence="2 3">
    <name type="scientific">Phytophthora aleatoria</name>
    <dbReference type="NCBI Taxonomy" id="2496075"/>
    <lineage>
        <taxon>Eukaryota</taxon>
        <taxon>Sar</taxon>
        <taxon>Stramenopiles</taxon>
        <taxon>Oomycota</taxon>
        <taxon>Peronosporomycetes</taxon>
        <taxon>Peronosporales</taxon>
        <taxon>Peronosporaceae</taxon>
        <taxon>Phytophthora</taxon>
    </lineage>
</organism>
<dbReference type="AlphaFoldDB" id="A0A8J5IFK9"/>
<dbReference type="GO" id="GO:0046983">
    <property type="term" value="F:protein dimerization activity"/>
    <property type="evidence" value="ECO:0007669"/>
    <property type="project" value="InterPro"/>
</dbReference>
<dbReference type="InterPro" id="IPR008906">
    <property type="entry name" value="HATC_C_dom"/>
</dbReference>
<gene>
    <name evidence="2" type="ORF">JG688_00014672</name>
</gene>
<feature type="domain" description="HAT C-terminal dimerisation" evidence="1">
    <location>
        <begin position="6"/>
        <end position="42"/>
    </location>
</feature>
<protein>
    <recommendedName>
        <fullName evidence="1">HAT C-terminal dimerisation domain-containing protein</fullName>
    </recommendedName>
</protein>
<evidence type="ECO:0000313" key="3">
    <source>
        <dbReference type="Proteomes" id="UP000709295"/>
    </source>
</evidence>
<comment type="caution">
    <text evidence="2">The sequence shown here is derived from an EMBL/GenBank/DDBJ whole genome shotgun (WGS) entry which is preliminary data.</text>
</comment>
<dbReference type="Pfam" id="PF05699">
    <property type="entry name" value="Dimer_Tnp_hAT"/>
    <property type="match status" value="1"/>
</dbReference>
<reference evidence="2" key="1">
    <citation type="submission" date="2021-01" db="EMBL/GenBank/DDBJ databases">
        <title>Phytophthora aleatoria, a newly-described species from Pinus radiata is distinct from Phytophthora cactorum isolates based on comparative genomics.</title>
        <authorList>
            <person name="Mcdougal R."/>
            <person name="Panda P."/>
            <person name="Williams N."/>
            <person name="Studholme D.J."/>
        </authorList>
    </citation>
    <scope>NUCLEOTIDE SEQUENCE</scope>
    <source>
        <strain evidence="2">NZFS 4037</strain>
    </source>
</reference>
<name>A0A8J5IFK9_9STRA</name>
<evidence type="ECO:0000313" key="2">
    <source>
        <dbReference type="EMBL" id="KAG6949320.1"/>
    </source>
</evidence>